<dbReference type="EMBL" id="WOEZ01000289">
    <property type="protein sequence ID" value="NPT61867.1"/>
    <property type="molecule type" value="Genomic_DNA"/>
</dbReference>
<comment type="caution">
    <text evidence="1">The sequence shown here is derived from an EMBL/GenBank/DDBJ whole genome shotgun (WGS) entry which is preliminary data.</text>
</comment>
<dbReference type="AlphaFoldDB" id="A0A972NZN6"/>
<organism evidence="1 2">
    <name type="scientific">Paraburkholderia elongata</name>
    <dbReference type="NCBI Taxonomy" id="2675747"/>
    <lineage>
        <taxon>Bacteria</taxon>
        <taxon>Pseudomonadati</taxon>
        <taxon>Pseudomonadota</taxon>
        <taxon>Betaproteobacteria</taxon>
        <taxon>Burkholderiales</taxon>
        <taxon>Burkholderiaceae</taxon>
        <taxon>Paraburkholderia</taxon>
    </lineage>
</organism>
<gene>
    <name evidence="1" type="ORF">GNZ13_46935</name>
</gene>
<dbReference type="Proteomes" id="UP000655523">
    <property type="component" value="Unassembled WGS sequence"/>
</dbReference>
<evidence type="ECO:0000313" key="1">
    <source>
        <dbReference type="EMBL" id="NPT61867.1"/>
    </source>
</evidence>
<keyword evidence="2" id="KW-1185">Reference proteome</keyword>
<name>A0A972NZN6_9BURK</name>
<protein>
    <submittedName>
        <fullName evidence="1">Uncharacterized protein</fullName>
    </submittedName>
</protein>
<sequence>MARTSVAERLAKTLQLAGVKRIWGATDDSLNPIVGRVIGMIAGAAVAVDQYNQTIVHALKDSSDQIVTFQSFDPQRAATQRSVTVARKSYDLESTGFKSVLADYLSVLTAETQLPRAQHDAAAKTIREAAR</sequence>
<accession>A0A972NZN6</accession>
<dbReference type="Gene3D" id="1.20.1600.10">
    <property type="entry name" value="Outer membrane efflux proteins (OEP)"/>
    <property type="match status" value="1"/>
</dbReference>
<dbReference type="SUPFAM" id="SSF56954">
    <property type="entry name" value="Outer membrane efflux proteins (OEP)"/>
    <property type="match status" value="1"/>
</dbReference>
<evidence type="ECO:0000313" key="2">
    <source>
        <dbReference type="Proteomes" id="UP000655523"/>
    </source>
</evidence>
<dbReference type="RefSeq" id="WP_172177896.1">
    <property type="nucleotide sequence ID" value="NZ_WOEZ01000289.1"/>
</dbReference>
<reference evidence="1 2" key="1">
    <citation type="submission" date="2019-11" db="EMBL/GenBank/DDBJ databases">
        <title>Metabolism of dissolved organic matter in forest soils.</title>
        <authorList>
            <person name="Cyle K.T."/>
            <person name="Wilhelm R.C."/>
            <person name="Martinez C.E."/>
        </authorList>
    </citation>
    <scope>NUCLEOTIDE SEQUENCE [LARGE SCALE GENOMIC DNA]</scope>
    <source>
        <strain evidence="1 2">5N</strain>
    </source>
</reference>
<proteinExistence type="predicted"/>